<gene>
    <name evidence="4" type="ORF">J2S00_002748</name>
</gene>
<dbReference type="InterPro" id="IPR047618">
    <property type="entry name" value="QOR-like"/>
</dbReference>
<dbReference type="InterPro" id="IPR020843">
    <property type="entry name" value="ER"/>
</dbReference>
<dbReference type="SUPFAM" id="SSF51735">
    <property type="entry name" value="NAD(P)-binding Rossmann-fold domains"/>
    <property type="match status" value="1"/>
</dbReference>
<reference evidence="4 5" key="1">
    <citation type="submission" date="2023-07" db="EMBL/GenBank/DDBJ databases">
        <title>Genomic Encyclopedia of Type Strains, Phase IV (KMG-IV): sequencing the most valuable type-strain genomes for metagenomic binning, comparative biology and taxonomic classification.</title>
        <authorList>
            <person name="Goeker M."/>
        </authorList>
    </citation>
    <scope>NUCLEOTIDE SEQUENCE [LARGE SCALE GENOMIC DNA]</scope>
    <source>
        <strain evidence="4 5">DSM 17740</strain>
    </source>
</reference>
<dbReference type="EC" id="1.6.5.5" evidence="4"/>
<dbReference type="InterPro" id="IPR011032">
    <property type="entry name" value="GroES-like_sf"/>
</dbReference>
<dbReference type="Gene3D" id="3.90.180.10">
    <property type="entry name" value="Medium-chain alcohol dehydrogenases, catalytic domain"/>
    <property type="match status" value="1"/>
</dbReference>
<dbReference type="Gene3D" id="3.40.50.720">
    <property type="entry name" value="NAD(P)-binding Rossmann-like Domain"/>
    <property type="match status" value="1"/>
</dbReference>
<dbReference type="InterPro" id="IPR036291">
    <property type="entry name" value="NAD(P)-bd_dom_sf"/>
</dbReference>
<keyword evidence="1" id="KW-0521">NADP</keyword>
<dbReference type="Pfam" id="PF00107">
    <property type="entry name" value="ADH_zinc_N"/>
    <property type="match status" value="1"/>
</dbReference>
<keyword evidence="5" id="KW-1185">Reference proteome</keyword>
<evidence type="ECO:0000256" key="1">
    <source>
        <dbReference type="ARBA" id="ARBA00022857"/>
    </source>
</evidence>
<protein>
    <submittedName>
        <fullName evidence="4">NADPH2:quinone reductase</fullName>
        <ecNumber evidence="4">1.6.5.5</ecNumber>
    </submittedName>
</protein>
<name>A0ABU0CU60_9BACI</name>
<dbReference type="PANTHER" id="PTHR48106:SF13">
    <property type="entry name" value="QUINONE OXIDOREDUCTASE-RELATED"/>
    <property type="match status" value="1"/>
</dbReference>
<dbReference type="GO" id="GO:0003960">
    <property type="term" value="F:quinone reductase (NADPH) activity"/>
    <property type="evidence" value="ECO:0007669"/>
    <property type="project" value="UniProtKB-EC"/>
</dbReference>
<accession>A0ABU0CU60</accession>
<dbReference type="Proteomes" id="UP001232445">
    <property type="component" value="Unassembled WGS sequence"/>
</dbReference>
<sequence length="332" mass="36112">MSGKMNAVIVTKYGGPEVLEYREIDRPTLEPTEVLIKVEAASVNFADIKARSGNYHGAEAPPFIPGLDCSGVIEEVGREVTQLRPGQRVMAFPSTGSYAEYVKAKEVLTYPIPDNVDFETAAAFPTVAITSYNLLVKMARIQAGESVLIHSASGGVGTTATQLAKLLGAGLVIGTVSSDERMEAAIKAGADHVINYREHDFVQKVNELTDGQGADIILDSLAGDMFEKSMDCLARFGRIVNFGNANGNVGGRFQTNGLHASCRSVMGYSTGTYRKYRPEELREPAQNVLKFLEQGQLHMYINKRFHLKDAAEAQRLIEARQNTGKVILLPKA</sequence>
<proteinExistence type="predicted"/>
<organism evidence="4 5">
    <name type="scientific">Caldalkalibacillus uzonensis</name>
    <dbReference type="NCBI Taxonomy" id="353224"/>
    <lineage>
        <taxon>Bacteria</taxon>
        <taxon>Bacillati</taxon>
        <taxon>Bacillota</taxon>
        <taxon>Bacilli</taxon>
        <taxon>Bacillales</taxon>
        <taxon>Bacillaceae</taxon>
        <taxon>Caldalkalibacillus</taxon>
    </lineage>
</organism>
<dbReference type="InterPro" id="IPR013154">
    <property type="entry name" value="ADH-like_N"/>
</dbReference>
<dbReference type="PROSITE" id="PS01162">
    <property type="entry name" value="QOR_ZETA_CRYSTAL"/>
    <property type="match status" value="1"/>
</dbReference>
<evidence type="ECO:0000313" key="5">
    <source>
        <dbReference type="Proteomes" id="UP001232445"/>
    </source>
</evidence>
<dbReference type="SMART" id="SM00829">
    <property type="entry name" value="PKS_ER"/>
    <property type="match status" value="1"/>
</dbReference>
<dbReference type="Pfam" id="PF08240">
    <property type="entry name" value="ADH_N"/>
    <property type="match status" value="1"/>
</dbReference>
<evidence type="ECO:0000313" key="4">
    <source>
        <dbReference type="EMBL" id="MDQ0339953.1"/>
    </source>
</evidence>
<dbReference type="InterPro" id="IPR013149">
    <property type="entry name" value="ADH-like_C"/>
</dbReference>
<dbReference type="CDD" id="cd05286">
    <property type="entry name" value="QOR2"/>
    <property type="match status" value="1"/>
</dbReference>
<keyword evidence="2 4" id="KW-0560">Oxidoreductase</keyword>
<feature type="domain" description="Enoyl reductase (ER)" evidence="3">
    <location>
        <begin position="14"/>
        <end position="328"/>
    </location>
</feature>
<evidence type="ECO:0000256" key="2">
    <source>
        <dbReference type="ARBA" id="ARBA00023002"/>
    </source>
</evidence>
<dbReference type="InterPro" id="IPR002364">
    <property type="entry name" value="Quin_OxRdtase/zeta-crystal_CS"/>
</dbReference>
<evidence type="ECO:0000259" key="3">
    <source>
        <dbReference type="SMART" id="SM00829"/>
    </source>
</evidence>
<dbReference type="SUPFAM" id="SSF50129">
    <property type="entry name" value="GroES-like"/>
    <property type="match status" value="1"/>
</dbReference>
<dbReference type="PANTHER" id="PTHR48106">
    <property type="entry name" value="QUINONE OXIDOREDUCTASE PIG3-RELATED"/>
    <property type="match status" value="1"/>
</dbReference>
<dbReference type="EMBL" id="JAUSUQ010000010">
    <property type="protein sequence ID" value="MDQ0339953.1"/>
    <property type="molecule type" value="Genomic_DNA"/>
</dbReference>
<comment type="caution">
    <text evidence="4">The sequence shown here is derived from an EMBL/GenBank/DDBJ whole genome shotgun (WGS) entry which is preliminary data.</text>
</comment>